<keyword evidence="2" id="KW-0472">Membrane</keyword>
<organism evidence="3 4">
    <name type="scientific">Albula glossodonta</name>
    <name type="common">roundjaw bonefish</name>
    <dbReference type="NCBI Taxonomy" id="121402"/>
    <lineage>
        <taxon>Eukaryota</taxon>
        <taxon>Metazoa</taxon>
        <taxon>Chordata</taxon>
        <taxon>Craniata</taxon>
        <taxon>Vertebrata</taxon>
        <taxon>Euteleostomi</taxon>
        <taxon>Actinopterygii</taxon>
        <taxon>Neopterygii</taxon>
        <taxon>Teleostei</taxon>
        <taxon>Albuliformes</taxon>
        <taxon>Albulidae</taxon>
        <taxon>Albula</taxon>
    </lineage>
</organism>
<evidence type="ECO:0000256" key="2">
    <source>
        <dbReference type="SAM" id="Phobius"/>
    </source>
</evidence>
<dbReference type="AlphaFoldDB" id="A0A8T2PG93"/>
<dbReference type="EMBL" id="JAFBMS010000007">
    <property type="protein sequence ID" value="KAG9351179.1"/>
    <property type="molecule type" value="Genomic_DNA"/>
</dbReference>
<comment type="caution">
    <text evidence="3">The sequence shown here is derived from an EMBL/GenBank/DDBJ whole genome shotgun (WGS) entry which is preliminary data.</text>
</comment>
<sequence>MLNAHLACDAVLELGGLGPDPPGFHKQDVLQRDALLSTNQNMLLLNKLPCRCTSGMDRGVRQHSLPARIPSLVAPASSQSFFSCSLSLSLSHLYPQPITSLDPPFYAKGCSQNKMFVLSEDCRIFRQDLHGPLGGDHSTPRLGLTDGEKHFLVAVHTGPPICHASGIPVVQKENERVKTERNSLSPQLLPLSRHPPPAHKVARMKRHCVAMPTFLLCMVGELALVLMGWIIAGAILWPDVSKHAGVMGSHWSGCLTKTGHSMLGCRGQSVRSVPLTPPAPLPSDTSQT</sequence>
<keyword evidence="2" id="KW-0812">Transmembrane</keyword>
<gene>
    <name evidence="3" type="ORF">JZ751_025069</name>
</gene>
<keyword evidence="2" id="KW-1133">Transmembrane helix</keyword>
<proteinExistence type="predicted"/>
<accession>A0A8T2PG93</accession>
<protein>
    <submittedName>
        <fullName evidence="3">Uncharacterized protein</fullName>
    </submittedName>
</protein>
<name>A0A8T2PG93_9TELE</name>
<reference evidence="3" key="1">
    <citation type="thesis" date="2021" institute="BYU ScholarsArchive" country="Provo, UT, USA">
        <title>Applications of and Algorithms for Genome Assembly and Genomic Analyses with an Emphasis on Marine Teleosts.</title>
        <authorList>
            <person name="Pickett B.D."/>
        </authorList>
    </citation>
    <scope>NUCLEOTIDE SEQUENCE</scope>
    <source>
        <strain evidence="3">HI-2016</strain>
    </source>
</reference>
<evidence type="ECO:0000256" key="1">
    <source>
        <dbReference type="SAM" id="MobiDB-lite"/>
    </source>
</evidence>
<keyword evidence="4" id="KW-1185">Reference proteome</keyword>
<feature type="transmembrane region" description="Helical" evidence="2">
    <location>
        <begin position="213"/>
        <end position="237"/>
    </location>
</feature>
<evidence type="ECO:0000313" key="4">
    <source>
        <dbReference type="Proteomes" id="UP000824540"/>
    </source>
</evidence>
<dbReference type="Proteomes" id="UP000824540">
    <property type="component" value="Unassembled WGS sequence"/>
</dbReference>
<feature type="region of interest" description="Disordered" evidence="1">
    <location>
        <begin position="269"/>
        <end position="288"/>
    </location>
</feature>
<evidence type="ECO:0000313" key="3">
    <source>
        <dbReference type="EMBL" id="KAG9351179.1"/>
    </source>
</evidence>